<protein>
    <submittedName>
        <fullName evidence="1">Uncharacterized protein</fullName>
    </submittedName>
</protein>
<organism evidence="1 2">
    <name type="scientific">Cordylochernes scorpioides</name>
    <dbReference type="NCBI Taxonomy" id="51811"/>
    <lineage>
        <taxon>Eukaryota</taxon>
        <taxon>Metazoa</taxon>
        <taxon>Ecdysozoa</taxon>
        <taxon>Arthropoda</taxon>
        <taxon>Chelicerata</taxon>
        <taxon>Arachnida</taxon>
        <taxon>Pseudoscorpiones</taxon>
        <taxon>Cheliferoidea</taxon>
        <taxon>Chernetidae</taxon>
        <taxon>Cordylochernes</taxon>
    </lineage>
</organism>
<accession>A0ABY6KM13</accession>
<proteinExistence type="predicted"/>
<keyword evidence="2" id="KW-1185">Reference proteome</keyword>
<gene>
    <name evidence="1" type="ORF">LAZ67_7001102</name>
</gene>
<evidence type="ECO:0000313" key="1">
    <source>
        <dbReference type="EMBL" id="UYV69888.1"/>
    </source>
</evidence>
<reference evidence="1 2" key="1">
    <citation type="submission" date="2022-01" db="EMBL/GenBank/DDBJ databases">
        <title>A chromosomal length assembly of Cordylochernes scorpioides.</title>
        <authorList>
            <person name="Zeh D."/>
            <person name="Zeh J."/>
        </authorList>
    </citation>
    <scope>NUCLEOTIDE SEQUENCE [LARGE SCALE GENOMIC DNA]</scope>
    <source>
        <strain evidence="1">IN4F17</strain>
        <tissue evidence="1">Whole Body</tissue>
    </source>
</reference>
<sequence length="138" mass="15827">MRANRQKHIFLMTDTFYFTHTINKLYKLDTLKSSSFLSPLNHIRVSSFDNHHDWEHYSVAGRLSSERYGCSDMRNRHHVQQLTWSTNSIPGLGALTGYYQPGQLGPGFLVDIGEPLGGFTTDEPSLPNKYFFITVRTV</sequence>
<name>A0ABY6KM13_9ARAC</name>
<dbReference type="EMBL" id="CP092869">
    <property type="protein sequence ID" value="UYV69888.1"/>
    <property type="molecule type" value="Genomic_DNA"/>
</dbReference>
<dbReference type="Proteomes" id="UP001235939">
    <property type="component" value="Chromosome 07"/>
</dbReference>
<evidence type="ECO:0000313" key="2">
    <source>
        <dbReference type="Proteomes" id="UP001235939"/>
    </source>
</evidence>